<dbReference type="Proteomes" id="UP000611708">
    <property type="component" value="Unassembled WGS sequence"/>
</dbReference>
<dbReference type="Gene3D" id="3.40.50.720">
    <property type="entry name" value="NAD(P)-binding Rossmann-like Domain"/>
    <property type="match status" value="1"/>
</dbReference>
<dbReference type="InterPro" id="IPR036291">
    <property type="entry name" value="NAD(P)-bd_dom_sf"/>
</dbReference>
<comment type="caution">
    <text evidence="2">The sequence shown here is derived from an EMBL/GenBank/DDBJ whole genome shotgun (WGS) entry which is preliminary data.</text>
</comment>
<proteinExistence type="inferred from homology"/>
<protein>
    <submittedName>
        <fullName evidence="2">Ornithine cyclodeaminase family protein</fullName>
    </submittedName>
</protein>
<sequence>MTSITFLNPDEIEERVGNLDVVGLMEQAFAAFSKGEAVMPMPGELLIEDPPGEVHLKYGYFKSGDTYVIKIASGFWNNPAKGLSSSDGLLLVFRKETGELAAVLNDRGRLTDLRTAAAGAVAAKHLASTDVDTIGVIGNGIQAELQVLALQAVRPCKNVVAWGRNPERTSAYAKRMEEKGFTVEIAPSASDVAARSRLIVTATASPSPLLQWSDIRLGTHITAIGADSADKQELAEAIIRNADIVVTDSRRQAITRGELLRAYGEDSAALSRVAEIGEIVSGIAKGRTSERQVTVTTLSGLAVQDIAMASAVLSG</sequence>
<name>A0ABS0HN12_9HYPH</name>
<evidence type="ECO:0000256" key="1">
    <source>
        <dbReference type="ARBA" id="ARBA00008903"/>
    </source>
</evidence>
<dbReference type="EMBL" id="JADQDN010000001">
    <property type="protein sequence ID" value="MBF9194630.1"/>
    <property type="molecule type" value="Genomic_DNA"/>
</dbReference>
<evidence type="ECO:0000313" key="2">
    <source>
        <dbReference type="EMBL" id="MBF9194630.1"/>
    </source>
</evidence>
<dbReference type="InterPro" id="IPR023401">
    <property type="entry name" value="ODC_N"/>
</dbReference>
<organism evidence="2 3">
    <name type="scientific">Microvirga terrestris</name>
    <dbReference type="NCBI Taxonomy" id="2791024"/>
    <lineage>
        <taxon>Bacteria</taxon>
        <taxon>Pseudomonadati</taxon>
        <taxon>Pseudomonadota</taxon>
        <taxon>Alphaproteobacteria</taxon>
        <taxon>Hyphomicrobiales</taxon>
        <taxon>Methylobacteriaceae</taxon>
        <taxon>Microvirga</taxon>
    </lineage>
</organism>
<dbReference type="PANTHER" id="PTHR13812">
    <property type="entry name" value="KETIMINE REDUCTASE MU-CRYSTALLIN"/>
    <property type="match status" value="1"/>
</dbReference>
<dbReference type="PANTHER" id="PTHR13812:SF19">
    <property type="entry name" value="KETIMINE REDUCTASE MU-CRYSTALLIN"/>
    <property type="match status" value="1"/>
</dbReference>
<dbReference type="InterPro" id="IPR003462">
    <property type="entry name" value="ODC_Mu_crystall"/>
</dbReference>
<dbReference type="Gene3D" id="3.30.1780.10">
    <property type="entry name" value="ornithine cyclodeaminase, domain 1"/>
    <property type="match status" value="1"/>
</dbReference>
<accession>A0ABS0HN12</accession>
<dbReference type="RefSeq" id="WP_196262052.1">
    <property type="nucleotide sequence ID" value="NZ_JADQDN010000001.1"/>
</dbReference>
<evidence type="ECO:0000313" key="3">
    <source>
        <dbReference type="Proteomes" id="UP000611708"/>
    </source>
</evidence>
<dbReference type="Pfam" id="PF02423">
    <property type="entry name" value="OCD_Mu_crystall"/>
    <property type="match status" value="1"/>
</dbReference>
<keyword evidence="3" id="KW-1185">Reference proteome</keyword>
<gene>
    <name evidence="2" type="ORF">I2H36_01145</name>
</gene>
<reference evidence="2 3" key="1">
    <citation type="submission" date="2020-11" db="EMBL/GenBank/DDBJ databases">
        <authorList>
            <person name="Kim M.K."/>
        </authorList>
    </citation>
    <scope>NUCLEOTIDE SEQUENCE [LARGE SCALE GENOMIC DNA]</scope>
    <source>
        <strain evidence="2 3">BT290</strain>
    </source>
</reference>
<dbReference type="PIRSF" id="PIRSF001439">
    <property type="entry name" value="CryM"/>
    <property type="match status" value="1"/>
</dbReference>
<dbReference type="SUPFAM" id="SSF51735">
    <property type="entry name" value="NAD(P)-binding Rossmann-fold domains"/>
    <property type="match status" value="1"/>
</dbReference>
<comment type="similarity">
    <text evidence="1">Belongs to the ornithine cyclodeaminase/mu-crystallin family.</text>
</comment>